<dbReference type="EMBL" id="JBBPBM010000034">
    <property type="protein sequence ID" value="KAK8531956.1"/>
    <property type="molecule type" value="Genomic_DNA"/>
</dbReference>
<dbReference type="InterPro" id="IPR050352">
    <property type="entry name" value="ABCG_transporters"/>
</dbReference>
<feature type="compositionally biased region" description="Basic and acidic residues" evidence="8">
    <location>
        <begin position="399"/>
        <end position="412"/>
    </location>
</feature>
<feature type="domain" description="ABC transporter" evidence="11">
    <location>
        <begin position="500"/>
        <end position="760"/>
    </location>
</feature>
<evidence type="ECO:0000256" key="3">
    <source>
        <dbReference type="ARBA" id="ARBA00022692"/>
    </source>
</evidence>
<dbReference type="Proteomes" id="UP001472677">
    <property type="component" value="Unassembled WGS sequence"/>
</dbReference>
<dbReference type="InterPro" id="IPR027417">
    <property type="entry name" value="P-loop_NTPase"/>
</dbReference>
<evidence type="ECO:0000256" key="10">
    <source>
        <dbReference type="SAM" id="SignalP"/>
    </source>
</evidence>
<evidence type="ECO:0000256" key="2">
    <source>
        <dbReference type="ARBA" id="ARBA00022448"/>
    </source>
</evidence>
<accession>A0ABR2D955</accession>
<organism evidence="12 13">
    <name type="scientific">Hibiscus sabdariffa</name>
    <name type="common">roselle</name>
    <dbReference type="NCBI Taxonomy" id="183260"/>
    <lineage>
        <taxon>Eukaryota</taxon>
        <taxon>Viridiplantae</taxon>
        <taxon>Streptophyta</taxon>
        <taxon>Embryophyta</taxon>
        <taxon>Tracheophyta</taxon>
        <taxon>Spermatophyta</taxon>
        <taxon>Magnoliopsida</taxon>
        <taxon>eudicotyledons</taxon>
        <taxon>Gunneridae</taxon>
        <taxon>Pentapetalae</taxon>
        <taxon>rosids</taxon>
        <taxon>malvids</taxon>
        <taxon>Malvales</taxon>
        <taxon>Malvaceae</taxon>
        <taxon>Malvoideae</taxon>
        <taxon>Hibiscus</taxon>
    </lineage>
</organism>
<dbReference type="SMART" id="SM00382">
    <property type="entry name" value="AAA"/>
    <property type="match status" value="1"/>
</dbReference>
<feature type="transmembrane region" description="Helical" evidence="9">
    <location>
        <begin position="936"/>
        <end position="955"/>
    </location>
</feature>
<dbReference type="InterPro" id="IPR003593">
    <property type="entry name" value="AAA+_ATPase"/>
</dbReference>
<comment type="subcellular location">
    <subcellularLocation>
        <location evidence="1">Membrane</location>
        <topology evidence="1">Multi-pass membrane protein</topology>
    </subcellularLocation>
</comment>
<dbReference type="PROSITE" id="PS50893">
    <property type="entry name" value="ABC_TRANSPORTER_2"/>
    <property type="match status" value="1"/>
</dbReference>
<dbReference type="Pfam" id="PF00005">
    <property type="entry name" value="ABC_tran"/>
    <property type="match status" value="1"/>
</dbReference>
<keyword evidence="2" id="KW-0813">Transport</keyword>
<keyword evidence="3 9" id="KW-0812">Transmembrane</keyword>
<feature type="region of interest" description="Disordered" evidence="8">
    <location>
        <begin position="370"/>
        <end position="412"/>
    </location>
</feature>
<feature type="transmembrane region" description="Helical" evidence="9">
    <location>
        <begin position="878"/>
        <end position="895"/>
    </location>
</feature>
<evidence type="ECO:0000256" key="1">
    <source>
        <dbReference type="ARBA" id="ARBA00004141"/>
    </source>
</evidence>
<dbReference type="Gene3D" id="3.40.50.300">
    <property type="entry name" value="P-loop containing nucleotide triphosphate hydrolases"/>
    <property type="match status" value="1"/>
</dbReference>
<feature type="region of interest" description="Disordered" evidence="8">
    <location>
        <begin position="424"/>
        <end position="453"/>
    </location>
</feature>
<dbReference type="SUPFAM" id="SSF52540">
    <property type="entry name" value="P-loop containing nucleoside triphosphate hydrolases"/>
    <property type="match status" value="1"/>
</dbReference>
<feature type="chain" id="PRO_5045286348" description="ABC transporter domain-containing protein" evidence="10">
    <location>
        <begin position="26"/>
        <end position="1056"/>
    </location>
</feature>
<evidence type="ECO:0000259" key="11">
    <source>
        <dbReference type="PROSITE" id="PS50893"/>
    </source>
</evidence>
<proteinExistence type="predicted"/>
<evidence type="ECO:0000256" key="8">
    <source>
        <dbReference type="SAM" id="MobiDB-lite"/>
    </source>
</evidence>
<evidence type="ECO:0000313" key="13">
    <source>
        <dbReference type="Proteomes" id="UP001472677"/>
    </source>
</evidence>
<dbReference type="PROSITE" id="PS00211">
    <property type="entry name" value="ABC_TRANSPORTER_1"/>
    <property type="match status" value="1"/>
</dbReference>
<feature type="transmembrane region" description="Helical" evidence="9">
    <location>
        <begin position="299"/>
        <end position="319"/>
    </location>
</feature>
<keyword evidence="7 9" id="KW-0472">Membrane</keyword>
<dbReference type="PANTHER" id="PTHR48041">
    <property type="entry name" value="ABC TRANSPORTER G FAMILY MEMBER 28"/>
    <property type="match status" value="1"/>
</dbReference>
<feature type="transmembrane region" description="Helical" evidence="9">
    <location>
        <begin position="1033"/>
        <end position="1054"/>
    </location>
</feature>
<feature type="transmembrane region" description="Helical" evidence="9">
    <location>
        <begin position="961"/>
        <end position="977"/>
    </location>
</feature>
<keyword evidence="13" id="KW-1185">Reference proteome</keyword>
<feature type="transmembrane region" description="Helical" evidence="9">
    <location>
        <begin position="907"/>
        <end position="924"/>
    </location>
</feature>
<gene>
    <name evidence="12" type="ORF">V6N12_053413</name>
</gene>
<sequence>MRGVIRPHLLLFLLVFLGFFPFSKSVDGDEYSETQNPAILPAVTDLIHKRISNLTTLFLKDIGNNLSFCIKNVEMDLNGAFNFTHNMDFITNCIKKTKGDVTERLCTAAEIKFYFGSVFSKGTKTGYVKVNKNCNLKSWVEGCEPGWGCFADSDQEFELTDGNKMPSRTKDCKPCCEGFFCPRGLACMIPCPLGSYCPVALLNKSTGVCDPYNYQIPPGKSNHTCGTADFWADVGSSSEIFCSPGSYCPNTLDKVSCSEGLLQINYLQSKYVEPEYSRLWSLAFRKWFTNLSLITLLELVMHVIKVALSLLLLIIYNFSDQVISTKERRLAKSREAAAKHVRETAQARERWKAAKDVAKTDGWQAQLTKTFSRAKSQRRPEQQKALGASKSSQPPPKIPEQEGKDSKEKKKEPGALTKMLHSLEDDDSKSHEGFDLHSGGDNAKKHAPKGKQLHTQSQIFKYAYGQIEKEKAQQNKNLTFSGIISMATDSNIRTRPMIEIYFKDLTLTLKKNNKHLLRCVTGKLSPGRVSAVMGPSGAGKTTFLSALTGKTAAGCAVTGLILVNGKNEPIQAYRKIIGYVPQDDIVHGNLTVEENLKFSARCRLSADLPKPDKVLIIERVIESLGLQPVRYSLVGTVEKRGISGGQKKRVNVGLEMVMEPSLLILDEPTTGLDSSSSQLLLRALRREALEGVNICMGSALLYASATLRVSSRSSVKLSFYTLFKMFDDLILLAKGGLVAYLGSVKKLEEYFSSIGIDVPDRVNPPDHLIDILEGIEKPTSVTREQLPVIWMLYNGYPVPVDMLDLTEGLSTLSVSNSITSSGAAGGQTFAADMHEDSTSSGSKSKDLSNRKTPGLFRQYRYFLGRVLKQRLREGQMQAVDLMILLLAGACLGTLAKVTDETLDNAGYTYTVIAVLAYLSMFYFFNNPRSSFQDNYIILMCLVYCVTGIAYVFAIAFTPSLAQLWAVLVPVVLTLVANQSKDSMVHQYFGNFCYTKWVLEAFVIANAERYSGVWLITRCKSLESGDYNLHDWSLCLMVLIVNGVIARIVALIILVTR</sequence>
<comment type="caution">
    <text evidence="12">The sequence shown here is derived from an EMBL/GenBank/DDBJ whole genome shotgun (WGS) entry which is preliminary data.</text>
</comment>
<evidence type="ECO:0000256" key="6">
    <source>
        <dbReference type="ARBA" id="ARBA00022989"/>
    </source>
</evidence>
<evidence type="ECO:0000256" key="4">
    <source>
        <dbReference type="ARBA" id="ARBA00022741"/>
    </source>
</evidence>
<dbReference type="InterPro" id="IPR003439">
    <property type="entry name" value="ABC_transporter-like_ATP-bd"/>
</dbReference>
<dbReference type="PANTHER" id="PTHR48041:SF107">
    <property type="entry name" value="WHITE-BROWN COMPLEX HOMOLOG PROTEIN 30-RELATED"/>
    <property type="match status" value="1"/>
</dbReference>
<keyword evidence="4" id="KW-0547">Nucleotide-binding</keyword>
<protein>
    <recommendedName>
        <fullName evidence="11">ABC transporter domain-containing protein</fullName>
    </recommendedName>
</protein>
<feature type="signal peptide" evidence="10">
    <location>
        <begin position="1"/>
        <end position="25"/>
    </location>
</feature>
<reference evidence="12 13" key="1">
    <citation type="journal article" date="2024" name="G3 (Bethesda)">
        <title>Genome assembly of Hibiscus sabdariffa L. provides insights into metabolisms of medicinal natural products.</title>
        <authorList>
            <person name="Kim T."/>
        </authorList>
    </citation>
    <scope>NUCLEOTIDE SEQUENCE [LARGE SCALE GENOMIC DNA]</scope>
    <source>
        <strain evidence="12">TK-2024</strain>
        <tissue evidence="12">Old leaves</tissue>
    </source>
</reference>
<keyword evidence="5" id="KW-0067">ATP-binding</keyword>
<evidence type="ECO:0000256" key="7">
    <source>
        <dbReference type="ARBA" id="ARBA00023136"/>
    </source>
</evidence>
<evidence type="ECO:0000256" key="9">
    <source>
        <dbReference type="SAM" id="Phobius"/>
    </source>
</evidence>
<keyword evidence="6 9" id="KW-1133">Transmembrane helix</keyword>
<dbReference type="InterPro" id="IPR043926">
    <property type="entry name" value="ABCG_dom"/>
</dbReference>
<keyword evidence="10" id="KW-0732">Signal</keyword>
<dbReference type="InterPro" id="IPR017871">
    <property type="entry name" value="ABC_transporter-like_CS"/>
</dbReference>
<evidence type="ECO:0000256" key="5">
    <source>
        <dbReference type="ARBA" id="ARBA00022840"/>
    </source>
</evidence>
<dbReference type="Pfam" id="PF19055">
    <property type="entry name" value="ABC2_membrane_7"/>
    <property type="match status" value="2"/>
</dbReference>
<name>A0ABR2D955_9ROSI</name>
<evidence type="ECO:0000313" key="12">
    <source>
        <dbReference type="EMBL" id="KAK8531956.1"/>
    </source>
</evidence>